<keyword evidence="1" id="KW-1133">Transmembrane helix</keyword>
<proteinExistence type="predicted"/>
<name>A0A2P2PAI8_RHIMU</name>
<reference evidence="2" key="1">
    <citation type="submission" date="2018-02" db="EMBL/GenBank/DDBJ databases">
        <title>Rhizophora mucronata_Transcriptome.</title>
        <authorList>
            <person name="Meera S.P."/>
            <person name="Sreeshan A."/>
            <person name="Augustine A."/>
        </authorList>
    </citation>
    <scope>NUCLEOTIDE SEQUENCE</scope>
    <source>
        <tissue evidence="2">Leaf</tissue>
    </source>
</reference>
<dbReference type="AlphaFoldDB" id="A0A2P2PAI8"/>
<keyword evidence="1" id="KW-0472">Membrane</keyword>
<protein>
    <submittedName>
        <fullName evidence="2">Uncharacterized protein</fullName>
    </submittedName>
</protein>
<keyword evidence="1" id="KW-0812">Transmembrane</keyword>
<sequence length="56" mass="6496">MCAFLLLSAKMVFVLMCLFGPRLCRFVSMFVCFVFFFFFFLGQTVDKSKSAIIFSL</sequence>
<evidence type="ECO:0000313" key="2">
    <source>
        <dbReference type="EMBL" id="MBX51766.1"/>
    </source>
</evidence>
<evidence type="ECO:0000256" key="1">
    <source>
        <dbReference type="SAM" id="Phobius"/>
    </source>
</evidence>
<feature type="transmembrane region" description="Helical" evidence="1">
    <location>
        <begin position="27"/>
        <end position="45"/>
    </location>
</feature>
<organism evidence="2">
    <name type="scientific">Rhizophora mucronata</name>
    <name type="common">Asiatic mangrove</name>
    <dbReference type="NCBI Taxonomy" id="61149"/>
    <lineage>
        <taxon>Eukaryota</taxon>
        <taxon>Viridiplantae</taxon>
        <taxon>Streptophyta</taxon>
        <taxon>Embryophyta</taxon>
        <taxon>Tracheophyta</taxon>
        <taxon>Spermatophyta</taxon>
        <taxon>Magnoliopsida</taxon>
        <taxon>eudicotyledons</taxon>
        <taxon>Gunneridae</taxon>
        <taxon>Pentapetalae</taxon>
        <taxon>rosids</taxon>
        <taxon>fabids</taxon>
        <taxon>Malpighiales</taxon>
        <taxon>Rhizophoraceae</taxon>
        <taxon>Rhizophora</taxon>
    </lineage>
</organism>
<accession>A0A2P2PAI8</accession>
<dbReference type="EMBL" id="GGEC01071282">
    <property type="protein sequence ID" value="MBX51766.1"/>
    <property type="molecule type" value="Transcribed_RNA"/>
</dbReference>